<feature type="compositionally biased region" description="Polar residues" evidence="1">
    <location>
        <begin position="70"/>
        <end position="83"/>
    </location>
</feature>
<dbReference type="PANTHER" id="PTHR48235:SF1">
    <property type="entry name" value="OS01G0916700 PROTEIN"/>
    <property type="match status" value="1"/>
</dbReference>
<dbReference type="PANTHER" id="PTHR48235">
    <property type="entry name" value="OS01G0916700 PROTEIN"/>
    <property type="match status" value="1"/>
</dbReference>
<evidence type="ECO:0000313" key="3">
    <source>
        <dbReference type="Proteomes" id="UP001634393"/>
    </source>
</evidence>
<feature type="region of interest" description="Disordered" evidence="1">
    <location>
        <begin position="61"/>
        <end position="83"/>
    </location>
</feature>
<comment type="caution">
    <text evidence="2">The sequence shown here is derived from an EMBL/GenBank/DDBJ whole genome shotgun (WGS) entry which is preliminary data.</text>
</comment>
<evidence type="ECO:0000313" key="2">
    <source>
        <dbReference type="EMBL" id="KAL3828926.1"/>
    </source>
</evidence>
<organism evidence="2 3">
    <name type="scientific">Penstemon smallii</name>
    <dbReference type="NCBI Taxonomy" id="265156"/>
    <lineage>
        <taxon>Eukaryota</taxon>
        <taxon>Viridiplantae</taxon>
        <taxon>Streptophyta</taxon>
        <taxon>Embryophyta</taxon>
        <taxon>Tracheophyta</taxon>
        <taxon>Spermatophyta</taxon>
        <taxon>Magnoliopsida</taxon>
        <taxon>eudicotyledons</taxon>
        <taxon>Gunneridae</taxon>
        <taxon>Pentapetalae</taxon>
        <taxon>asterids</taxon>
        <taxon>lamiids</taxon>
        <taxon>Lamiales</taxon>
        <taxon>Plantaginaceae</taxon>
        <taxon>Cheloneae</taxon>
        <taxon>Penstemon</taxon>
    </lineage>
</organism>
<evidence type="ECO:0000256" key="1">
    <source>
        <dbReference type="SAM" id="MobiDB-lite"/>
    </source>
</evidence>
<protein>
    <submittedName>
        <fullName evidence="2">Uncharacterized protein</fullName>
    </submittedName>
</protein>
<gene>
    <name evidence="2" type="ORF">ACJIZ3_017728</name>
</gene>
<dbReference type="AlphaFoldDB" id="A0ABD3SX66"/>
<reference evidence="2 3" key="1">
    <citation type="submission" date="2024-12" db="EMBL/GenBank/DDBJ databases">
        <title>The unique morphological basis and parallel evolutionary history of personate flowers in Penstemon.</title>
        <authorList>
            <person name="Depatie T.H."/>
            <person name="Wessinger C.A."/>
        </authorList>
    </citation>
    <scope>NUCLEOTIDE SEQUENCE [LARGE SCALE GENOMIC DNA]</scope>
    <source>
        <strain evidence="2">WTNN_2</strain>
        <tissue evidence="2">Leaf</tissue>
    </source>
</reference>
<keyword evidence="3" id="KW-1185">Reference proteome</keyword>
<name>A0ABD3SX66_9LAMI</name>
<accession>A0ABD3SX66</accession>
<proteinExistence type="predicted"/>
<dbReference type="EMBL" id="JBJXBP010000005">
    <property type="protein sequence ID" value="KAL3828926.1"/>
    <property type="molecule type" value="Genomic_DNA"/>
</dbReference>
<sequence>MDSSNSAAPLHRHCRRHHHHHHHGHHHFFYVSPHCPLHRPLLQPSNHSPLCSLPNSQNPLPVASIPPNPSLSFTDLPNNATFDDSTLMQDEIEKLEVEEEEEEEEEEEDPIFVLTDEWREFFAKSEAKRRQAKKQAKKKGKI</sequence>
<dbReference type="Proteomes" id="UP001634393">
    <property type="component" value="Unassembled WGS sequence"/>
</dbReference>